<name>A0A8J7VSE5_9GAMM</name>
<feature type="chain" id="PRO_5042774170" description="Secreted protein" evidence="1">
    <location>
        <begin position="26"/>
        <end position="290"/>
    </location>
</feature>
<accession>A0A8J7VSE5</accession>
<evidence type="ECO:0008006" key="5">
    <source>
        <dbReference type="Google" id="ProtNLM"/>
    </source>
</evidence>
<comment type="caution">
    <text evidence="2">The sequence shown here is derived from an EMBL/GenBank/DDBJ whole genome shotgun (WGS) entry which is preliminary data.</text>
</comment>
<feature type="signal peptide" evidence="1">
    <location>
        <begin position="1"/>
        <end position="25"/>
    </location>
</feature>
<dbReference type="EMBL" id="JAGQFT010000009">
    <property type="protein sequence ID" value="MBR0561386.1"/>
    <property type="molecule type" value="Genomic_DNA"/>
</dbReference>
<dbReference type="AlphaFoldDB" id="A0A8J7VSE5"/>
<sequence length="290" mass="30393">MIKSIGFISIAVAATAIFTPNQASAEAIPCGYCERSFEFKQAAQNFGGGDHLVYNLHSNKIERWIIPQGNPPTNPFNDQPGAGILAADGATKGSVPQGARNELQSGHEVVVLGNGTLSPRFQVNAGDFGIPGGDKTAYDVIRNDNLKTQISDAVADFETIDAITGHDFATAYMDLKGLATTYLGLRQQLKLLIKVKMSDGSYFYVEVSEAHPFGEFIDGSARTEGGQLIPETIDQVQGTWEGGATSGDMSMGGMAGHMAALGAEISYSGSGSTLVGISCGAGVCVVTMIE</sequence>
<dbReference type="EMBL" id="JAGQFT020000004">
    <property type="protein sequence ID" value="MBS7457175.1"/>
    <property type="molecule type" value="Genomic_DNA"/>
</dbReference>
<dbReference type="RefSeq" id="WP_211925355.1">
    <property type="nucleotide sequence ID" value="NZ_JAGQFT020000004.1"/>
</dbReference>
<gene>
    <name evidence="3" type="ORF">KB893_008500</name>
    <name evidence="2" type="ORF">KB893_02450</name>
</gene>
<organism evidence="2">
    <name type="scientific">Coralloluteibacterium stylophorae</name>
    <dbReference type="NCBI Taxonomy" id="1776034"/>
    <lineage>
        <taxon>Bacteria</taxon>
        <taxon>Pseudomonadati</taxon>
        <taxon>Pseudomonadota</taxon>
        <taxon>Gammaproteobacteria</taxon>
        <taxon>Lysobacterales</taxon>
        <taxon>Lysobacteraceae</taxon>
        <taxon>Coralloluteibacterium</taxon>
    </lineage>
</organism>
<proteinExistence type="predicted"/>
<dbReference type="Proteomes" id="UP000675747">
    <property type="component" value="Unassembled WGS sequence"/>
</dbReference>
<evidence type="ECO:0000313" key="2">
    <source>
        <dbReference type="EMBL" id="MBR0561386.1"/>
    </source>
</evidence>
<reference evidence="2" key="2">
    <citation type="submission" date="2021-04" db="EMBL/GenBank/DDBJ databases">
        <authorList>
            <person name="Karlyshev A.V."/>
        </authorList>
    </citation>
    <scope>NUCLEOTIDE SEQUENCE</scope>
    <source>
        <strain evidence="2">LMG 29479</strain>
    </source>
</reference>
<keyword evidence="1" id="KW-0732">Signal</keyword>
<evidence type="ECO:0000313" key="4">
    <source>
        <dbReference type="Proteomes" id="UP000675747"/>
    </source>
</evidence>
<evidence type="ECO:0000256" key="1">
    <source>
        <dbReference type="SAM" id="SignalP"/>
    </source>
</evidence>
<reference evidence="3 4" key="1">
    <citation type="journal article" date="2021" name="Microbiol. Resour. Announc.">
        <title>Draft Genome Sequence of Coralloluteibacterium stylophorae LMG 29479T.</title>
        <authorList>
            <person name="Karlyshev A.V."/>
            <person name="Kudryashova E.B."/>
            <person name="Ariskina E.V."/>
            <person name="Conroy A.P."/>
            <person name="Abidueva E.Y."/>
        </authorList>
    </citation>
    <scope>NUCLEOTIDE SEQUENCE [LARGE SCALE GENOMIC DNA]</scope>
    <source>
        <strain evidence="3 4">LMG 29479</strain>
    </source>
</reference>
<protein>
    <recommendedName>
        <fullName evidence="5">Secreted protein</fullName>
    </recommendedName>
</protein>
<keyword evidence="4" id="KW-1185">Reference proteome</keyword>
<evidence type="ECO:0000313" key="3">
    <source>
        <dbReference type="EMBL" id="MBS7457175.1"/>
    </source>
</evidence>